<reference evidence="2" key="1">
    <citation type="submission" date="2014-11" db="EMBL/GenBank/DDBJ databases">
        <authorList>
            <person name="Amaro Gonzalez C."/>
        </authorList>
    </citation>
    <scope>NUCLEOTIDE SEQUENCE</scope>
</reference>
<reference evidence="2" key="2">
    <citation type="journal article" date="2015" name="Fish Shellfish Immunol.">
        <title>Early steps in the European eel (Anguilla anguilla)-Vibrio vulnificus interaction in the gills: Role of the RtxA13 toxin.</title>
        <authorList>
            <person name="Callol A."/>
            <person name="Pajuelo D."/>
            <person name="Ebbesson L."/>
            <person name="Teles M."/>
            <person name="MacKenzie S."/>
            <person name="Amaro C."/>
        </authorList>
    </citation>
    <scope>NUCLEOTIDE SEQUENCE</scope>
</reference>
<evidence type="ECO:0000256" key="1">
    <source>
        <dbReference type="SAM" id="MobiDB-lite"/>
    </source>
</evidence>
<accession>A0A0E9V975</accession>
<evidence type="ECO:0000313" key="2">
    <source>
        <dbReference type="EMBL" id="JAH74669.1"/>
    </source>
</evidence>
<feature type="compositionally biased region" description="Polar residues" evidence="1">
    <location>
        <begin position="17"/>
        <end position="27"/>
    </location>
</feature>
<feature type="region of interest" description="Disordered" evidence="1">
    <location>
        <begin position="1"/>
        <end position="27"/>
    </location>
</feature>
<proteinExistence type="predicted"/>
<organism evidence="2">
    <name type="scientific">Anguilla anguilla</name>
    <name type="common">European freshwater eel</name>
    <name type="synonym">Muraena anguilla</name>
    <dbReference type="NCBI Taxonomy" id="7936"/>
    <lineage>
        <taxon>Eukaryota</taxon>
        <taxon>Metazoa</taxon>
        <taxon>Chordata</taxon>
        <taxon>Craniata</taxon>
        <taxon>Vertebrata</taxon>
        <taxon>Euteleostomi</taxon>
        <taxon>Actinopterygii</taxon>
        <taxon>Neopterygii</taxon>
        <taxon>Teleostei</taxon>
        <taxon>Anguilliformes</taxon>
        <taxon>Anguillidae</taxon>
        <taxon>Anguilla</taxon>
    </lineage>
</organism>
<dbReference type="EMBL" id="GBXM01033908">
    <property type="protein sequence ID" value="JAH74669.1"/>
    <property type="molecule type" value="Transcribed_RNA"/>
</dbReference>
<name>A0A0E9V975_ANGAN</name>
<protein>
    <submittedName>
        <fullName evidence="2">Uncharacterized protein</fullName>
    </submittedName>
</protein>
<dbReference type="AlphaFoldDB" id="A0A0E9V975"/>
<sequence>MPNCVQHSRFSTRRQKATLTGAPSSMC</sequence>